<keyword evidence="1" id="KW-0805">Transcription regulation</keyword>
<dbReference type="PANTHER" id="PTHR47506:SF1">
    <property type="entry name" value="HTH-TYPE TRANSCRIPTIONAL REGULATOR YJDC"/>
    <property type="match status" value="1"/>
</dbReference>
<organism evidence="6 7">
    <name type="scientific">Halolactibacillus alkaliphilus</name>
    <dbReference type="NCBI Taxonomy" id="442899"/>
    <lineage>
        <taxon>Bacteria</taxon>
        <taxon>Bacillati</taxon>
        <taxon>Bacillota</taxon>
        <taxon>Bacilli</taxon>
        <taxon>Bacillales</taxon>
        <taxon>Bacillaceae</taxon>
        <taxon>Halolactibacillus</taxon>
    </lineage>
</organism>
<dbReference type="GO" id="GO:0003677">
    <property type="term" value="F:DNA binding"/>
    <property type="evidence" value="ECO:0007669"/>
    <property type="project" value="UniProtKB-UniRule"/>
</dbReference>
<dbReference type="OrthoDB" id="9812484at2"/>
<dbReference type="Pfam" id="PF00440">
    <property type="entry name" value="TetR_N"/>
    <property type="match status" value="1"/>
</dbReference>
<keyword evidence="3" id="KW-0804">Transcription</keyword>
<dbReference type="RefSeq" id="WP_089803383.1">
    <property type="nucleotide sequence ID" value="NZ_BJYE01000037.1"/>
</dbReference>
<evidence type="ECO:0000313" key="7">
    <source>
        <dbReference type="Proteomes" id="UP000321400"/>
    </source>
</evidence>
<reference evidence="6 7" key="1">
    <citation type="submission" date="2019-07" db="EMBL/GenBank/DDBJ databases">
        <title>Whole genome shotgun sequence of Halolactibacillus alkaliphilus NBRC 103919.</title>
        <authorList>
            <person name="Hosoyama A."/>
            <person name="Uohara A."/>
            <person name="Ohji S."/>
            <person name="Ichikawa N."/>
        </authorList>
    </citation>
    <scope>NUCLEOTIDE SEQUENCE [LARGE SCALE GENOMIC DNA]</scope>
    <source>
        <strain evidence="6 7">NBRC 103919</strain>
    </source>
</reference>
<keyword evidence="2 4" id="KW-0238">DNA-binding</keyword>
<dbReference type="PANTHER" id="PTHR47506">
    <property type="entry name" value="TRANSCRIPTIONAL REGULATORY PROTEIN"/>
    <property type="match status" value="1"/>
</dbReference>
<evidence type="ECO:0000256" key="2">
    <source>
        <dbReference type="ARBA" id="ARBA00023125"/>
    </source>
</evidence>
<evidence type="ECO:0000259" key="5">
    <source>
        <dbReference type="PROSITE" id="PS50977"/>
    </source>
</evidence>
<protein>
    <submittedName>
        <fullName evidence="6">TetR family transcriptional regulator</fullName>
    </submittedName>
</protein>
<evidence type="ECO:0000256" key="4">
    <source>
        <dbReference type="PROSITE-ProRule" id="PRU00335"/>
    </source>
</evidence>
<gene>
    <name evidence="6" type="ORF">HAL01_21810</name>
</gene>
<evidence type="ECO:0000256" key="1">
    <source>
        <dbReference type="ARBA" id="ARBA00023015"/>
    </source>
</evidence>
<dbReference type="Proteomes" id="UP000321400">
    <property type="component" value="Unassembled WGS sequence"/>
</dbReference>
<dbReference type="Gene3D" id="1.10.357.10">
    <property type="entry name" value="Tetracycline Repressor, domain 2"/>
    <property type="match status" value="1"/>
</dbReference>
<dbReference type="Pfam" id="PF17924">
    <property type="entry name" value="TetR_C_19"/>
    <property type="match status" value="1"/>
</dbReference>
<feature type="DNA-binding region" description="H-T-H motif" evidence="4">
    <location>
        <begin position="34"/>
        <end position="53"/>
    </location>
</feature>
<dbReference type="PROSITE" id="PS50977">
    <property type="entry name" value="HTH_TETR_2"/>
    <property type="match status" value="1"/>
</dbReference>
<sequence>MPKQTFFNLDADKRKVLMDALKEEFSRASVHEASISNIVKRAQIPRGSFYQYFEDKEDAFLHVLESYGKMNKSWFIDLLIETEGDLFATSEKLFRRLLETYSNKEHYNLFRHAFLNMNHKMEQAFTSDKVRRDMRQDVEEMIQHIDQTLFNIQRKEELIHVLKIIKAVTFHNVIEAFAQQLSIETACQQYKIELTLLKQGLLKRSIDFTAKGNERYE</sequence>
<proteinExistence type="predicted"/>
<comment type="caution">
    <text evidence="6">The sequence shown here is derived from an EMBL/GenBank/DDBJ whole genome shotgun (WGS) entry which is preliminary data.</text>
</comment>
<dbReference type="InterPro" id="IPR001647">
    <property type="entry name" value="HTH_TetR"/>
</dbReference>
<dbReference type="SUPFAM" id="SSF46689">
    <property type="entry name" value="Homeodomain-like"/>
    <property type="match status" value="1"/>
</dbReference>
<name>A0A511X449_9BACI</name>
<evidence type="ECO:0000256" key="3">
    <source>
        <dbReference type="ARBA" id="ARBA00023163"/>
    </source>
</evidence>
<dbReference type="EMBL" id="BJYE01000037">
    <property type="protein sequence ID" value="GEN57717.1"/>
    <property type="molecule type" value="Genomic_DNA"/>
</dbReference>
<dbReference type="AlphaFoldDB" id="A0A511X449"/>
<dbReference type="STRING" id="442899.SAMN05720591_1352"/>
<dbReference type="InterPro" id="IPR009057">
    <property type="entry name" value="Homeodomain-like_sf"/>
</dbReference>
<feature type="domain" description="HTH tetR-type" evidence="5">
    <location>
        <begin position="11"/>
        <end position="71"/>
    </location>
</feature>
<accession>A0A511X449</accession>
<evidence type="ECO:0000313" key="6">
    <source>
        <dbReference type="EMBL" id="GEN57717.1"/>
    </source>
</evidence>
<keyword evidence="7" id="KW-1185">Reference proteome</keyword>